<protein>
    <submittedName>
        <fullName evidence="1">R3H domain protein</fullName>
    </submittedName>
</protein>
<name>A0ABQ8UMC2_9EUKA</name>
<organism evidence="1 2">
    <name type="scientific">Paratrimastix pyriformis</name>
    <dbReference type="NCBI Taxonomy" id="342808"/>
    <lineage>
        <taxon>Eukaryota</taxon>
        <taxon>Metamonada</taxon>
        <taxon>Preaxostyla</taxon>
        <taxon>Paratrimastigidae</taxon>
        <taxon>Paratrimastix</taxon>
    </lineage>
</organism>
<dbReference type="Proteomes" id="UP001141327">
    <property type="component" value="Unassembled WGS sequence"/>
</dbReference>
<gene>
    <name evidence="1" type="ORF">PAPYR_5680</name>
</gene>
<evidence type="ECO:0000313" key="2">
    <source>
        <dbReference type="Proteomes" id="UP001141327"/>
    </source>
</evidence>
<proteinExistence type="predicted"/>
<sequence>MASHPAKPAKITPALRRDFVRDYALPIQIVDEPHFTYMLELLDPIYQTKDKYSLFVDTVQRLGGEGNFHIATKAVIEQAVNAITSQPSFATIDQAAVDALFAGMPEGPHVPGADIYTMQYAQQTMVSIDLRSANFLALRHFNPALVGNMATYKEFMERFTREAYFLQSKQIRQVVFGKANPRMQQVIEKRLTGAIMAALVAPGGPTAPIPADHLCTASADEVVIRTSAGCPLERVAARVGQIFEAGASPVAFLRPSVRAVAFALEPIGGRKFFLRRSTMDVVNGADQVGRTEYKNIPAYHLPQAIKAATGRPVQLEDLAFLFEGQVAYFGQPLFPQAAPLALCLVPTAPGPAQ</sequence>
<keyword evidence="2" id="KW-1185">Reference proteome</keyword>
<comment type="caution">
    <text evidence="1">The sequence shown here is derived from an EMBL/GenBank/DDBJ whole genome shotgun (WGS) entry which is preliminary data.</text>
</comment>
<evidence type="ECO:0000313" key="1">
    <source>
        <dbReference type="EMBL" id="KAJ4458494.1"/>
    </source>
</evidence>
<reference evidence="1" key="1">
    <citation type="journal article" date="2022" name="bioRxiv">
        <title>Genomics of Preaxostyla Flagellates Illuminates Evolutionary Transitions and the Path Towards Mitochondrial Loss.</title>
        <authorList>
            <person name="Novak L.V.F."/>
            <person name="Treitli S.C."/>
            <person name="Pyrih J."/>
            <person name="Halakuc P."/>
            <person name="Pipaliya S.V."/>
            <person name="Vacek V."/>
            <person name="Brzon O."/>
            <person name="Soukal P."/>
            <person name="Eme L."/>
            <person name="Dacks J.B."/>
            <person name="Karnkowska A."/>
            <person name="Elias M."/>
            <person name="Hampl V."/>
        </authorList>
    </citation>
    <scope>NUCLEOTIDE SEQUENCE</scope>
    <source>
        <strain evidence="1">RCP-MX</strain>
    </source>
</reference>
<accession>A0ABQ8UMC2</accession>
<dbReference type="EMBL" id="JAPMOS010000028">
    <property type="protein sequence ID" value="KAJ4458494.1"/>
    <property type="molecule type" value="Genomic_DNA"/>
</dbReference>